<keyword evidence="3" id="KW-0614">Plasmid</keyword>
<keyword evidence="4" id="KW-1185">Reference proteome</keyword>
<geneLocation type="plasmid" evidence="4">
    <name>psj05684a</name>
</geneLocation>
<dbReference type="PANTHER" id="PTHR33498:SF1">
    <property type="entry name" value="TRANSPOSASE FOR INSERTION SEQUENCE ELEMENT IS1557"/>
    <property type="match status" value="1"/>
</dbReference>
<sequence>MRRLGLPVSDDTILRHLKRHAAGNRPISSRIIGIDDWSWRRSWRYGTMIVDLERREVLDILQDRSVASTAQWLKRHPSVEIVNRDRCGLYAQAAREGAPQARQVADRFHLLQNLRIAIEEQMSLSGRATGRALRPDKDNEPYADTTHRRRARHAHRQSRQVVFDAVHALRKEGLPCSEIARRTGYGRRSIAKWLTFDAPPARRRAALKPTSPLYFEAFLAECWTAGNRCGRHLFHDIQARGYTGSFSNLERLLAKWRRAEKVDQDSAALASVNDHQFARDAVPIRDPETGHLISPVVAAALCVKPRAALTASQARKVDALKRESPDFALMRSLGMRFRGLFRSGDSYVDAPYGKGFLSGGLIGCFHMSGLFVRYEV</sequence>
<dbReference type="InterPro" id="IPR002560">
    <property type="entry name" value="Transposase_DDE"/>
</dbReference>
<evidence type="ECO:0000259" key="2">
    <source>
        <dbReference type="Pfam" id="PF01610"/>
    </source>
</evidence>
<dbReference type="eggNOG" id="COG4584">
    <property type="taxonomic scope" value="Bacteria"/>
</dbReference>
<accession>A0A249PN07</accession>
<dbReference type="Proteomes" id="UP000217211">
    <property type="component" value="Plasmid pSJ05684a"/>
</dbReference>
<reference evidence="3 4" key="1">
    <citation type="submission" date="2017-08" db="EMBL/GenBank/DDBJ databases">
        <title>Multipartite genome sequences of Sinorhizobium species nodulating soybeans.</title>
        <authorList>
            <person name="Tian C.F."/>
        </authorList>
    </citation>
    <scope>NUCLEOTIDE SEQUENCE [LARGE SCALE GENOMIC DNA]</scope>
    <source>
        <strain evidence="3 4">CCBAU 05684</strain>
        <plasmid evidence="4">psj05684a</plasmid>
    </source>
</reference>
<feature type="compositionally biased region" description="Basic residues" evidence="1">
    <location>
        <begin position="147"/>
        <end position="156"/>
    </location>
</feature>
<dbReference type="PANTHER" id="PTHR33498">
    <property type="entry name" value="TRANSPOSASE FOR INSERTION SEQUENCE ELEMENT IS1557"/>
    <property type="match status" value="1"/>
</dbReference>
<dbReference type="InterPro" id="IPR047951">
    <property type="entry name" value="Transpos_ISL3"/>
</dbReference>
<feature type="region of interest" description="Disordered" evidence="1">
    <location>
        <begin position="129"/>
        <end position="156"/>
    </location>
</feature>
<name>A0A249PN07_9HYPH</name>
<dbReference type="Pfam" id="PF01610">
    <property type="entry name" value="DDE_Tnp_ISL3"/>
    <property type="match status" value="1"/>
</dbReference>
<feature type="domain" description="Transposase IS204/IS1001/IS1096/IS1165 DDE" evidence="2">
    <location>
        <begin position="32"/>
        <end position="122"/>
    </location>
</feature>
<evidence type="ECO:0000313" key="3">
    <source>
        <dbReference type="EMBL" id="ASY67115.1"/>
    </source>
</evidence>
<evidence type="ECO:0000256" key="1">
    <source>
        <dbReference type="SAM" id="MobiDB-lite"/>
    </source>
</evidence>
<proteinExistence type="predicted"/>
<gene>
    <name evidence="3" type="ORF">SJ05684_a38010</name>
</gene>
<dbReference type="KEGG" id="esj:SJ05684_a38010"/>
<dbReference type="eggNOG" id="COG3464">
    <property type="taxonomic scope" value="Bacteria"/>
</dbReference>
<protein>
    <submittedName>
        <fullName evidence="3">Mobile element protein</fullName>
    </submittedName>
</protein>
<evidence type="ECO:0000313" key="4">
    <source>
        <dbReference type="Proteomes" id="UP000217211"/>
    </source>
</evidence>
<dbReference type="EMBL" id="CP023069">
    <property type="protein sequence ID" value="ASY67115.1"/>
    <property type="molecule type" value="Genomic_DNA"/>
</dbReference>
<organism evidence="3 4">
    <name type="scientific">Sinorhizobium sojae CCBAU 05684</name>
    <dbReference type="NCBI Taxonomy" id="716928"/>
    <lineage>
        <taxon>Bacteria</taxon>
        <taxon>Pseudomonadati</taxon>
        <taxon>Pseudomonadota</taxon>
        <taxon>Alphaproteobacteria</taxon>
        <taxon>Hyphomicrobiales</taxon>
        <taxon>Rhizobiaceae</taxon>
        <taxon>Sinorhizobium/Ensifer group</taxon>
        <taxon>Sinorhizobium</taxon>
    </lineage>
</organism>
<dbReference type="AlphaFoldDB" id="A0A249PN07"/>